<accession>A0AAG5DN06</accession>
<evidence type="ECO:0000313" key="3">
    <source>
        <dbReference type="EnsemblMetazoa" id="ENSAATROPP012672"/>
    </source>
</evidence>
<reference evidence="3" key="1">
    <citation type="submission" date="2024-04" db="UniProtKB">
        <authorList>
            <consortium name="EnsemblMetazoa"/>
        </authorList>
    </citation>
    <scope>IDENTIFICATION</scope>
    <source>
        <strain evidence="3">EBRO</strain>
    </source>
</reference>
<dbReference type="AlphaFoldDB" id="A0AAG5DN06"/>
<dbReference type="Proteomes" id="UP000075880">
    <property type="component" value="Unassembled WGS sequence"/>
</dbReference>
<dbReference type="PROSITE" id="PS50158">
    <property type="entry name" value="ZF_CCHC"/>
    <property type="match status" value="1"/>
</dbReference>
<keyword evidence="1" id="KW-0863">Zinc-finger</keyword>
<name>A0AAG5DN06_ANOAO</name>
<dbReference type="GO" id="GO:0003676">
    <property type="term" value="F:nucleic acid binding"/>
    <property type="evidence" value="ECO:0007669"/>
    <property type="project" value="InterPro"/>
</dbReference>
<protein>
    <recommendedName>
        <fullName evidence="2">CCHC-type domain-containing protein</fullName>
    </recommendedName>
</protein>
<evidence type="ECO:0000313" key="4">
    <source>
        <dbReference type="Proteomes" id="UP000075880"/>
    </source>
</evidence>
<sequence>MNGNWIVTESGGDKLCQDEIMEKNLLDGTWPIHQFKEGLPVAERKAEWIRFKEQFERIVQCKGGASPKMKINALKVFAGNYLLSVIEGHECKEAGDEYRKTVEAIDAYFDGMCDTMRERIKLREMSMRSDEWFSDWVLRLERQAKFCSFDEKQKEGEVVQAILRRSVPAIAAKLYEMAEVLENDIHRIIKLGKRLDATRQDDSQRVWNGSFGSGVGVTQGGEGGVNAVMKSRAKADSRMAPYNSRGDQSTGGCRKCGKKHGFAECAAFMARCYRCDTKGHFARMCNRGGTGKWQKAAGGKRQTPVNRVEINEAVMKESGNV</sequence>
<dbReference type="InterPro" id="IPR001878">
    <property type="entry name" value="Znf_CCHC"/>
</dbReference>
<dbReference type="GO" id="GO:0008270">
    <property type="term" value="F:zinc ion binding"/>
    <property type="evidence" value="ECO:0007669"/>
    <property type="project" value="UniProtKB-KW"/>
</dbReference>
<organism evidence="3 4">
    <name type="scientific">Anopheles atroparvus</name>
    <name type="common">European mosquito</name>
    <dbReference type="NCBI Taxonomy" id="41427"/>
    <lineage>
        <taxon>Eukaryota</taxon>
        <taxon>Metazoa</taxon>
        <taxon>Ecdysozoa</taxon>
        <taxon>Arthropoda</taxon>
        <taxon>Hexapoda</taxon>
        <taxon>Insecta</taxon>
        <taxon>Pterygota</taxon>
        <taxon>Neoptera</taxon>
        <taxon>Endopterygota</taxon>
        <taxon>Diptera</taxon>
        <taxon>Nematocera</taxon>
        <taxon>Culicoidea</taxon>
        <taxon>Culicidae</taxon>
        <taxon>Anophelinae</taxon>
        <taxon>Anopheles</taxon>
    </lineage>
</organism>
<feature type="domain" description="CCHC-type" evidence="2">
    <location>
        <begin position="271"/>
        <end position="285"/>
    </location>
</feature>
<keyword evidence="1" id="KW-0862">Zinc</keyword>
<evidence type="ECO:0000256" key="1">
    <source>
        <dbReference type="PROSITE-ProRule" id="PRU00047"/>
    </source>
</evidence>
<keyword evidence="1" id="KW-0479">Metal-binding</keyword>
<evidence type="ECO:0000259" key="2">
    <source>
        <dbReference type="PROSITE" id="PS50158"/>
    </source>
</evidence>
<dbReference type="EnsemblMetazoa" id="ENSAATROPT013912">
    <property type="protein sequence ID" value="ENSAATROPP012672"/>
    <property type="gene ID" value="ENSAATROPG011291"/>
</dbReference>
<proteinExistence type="predicted"/>
<keyword evidence="4" id="KW-1185">Reference proteome</keyword>